<gene>
    <name evidence="1" type="ORF">N7449_010426</name>
</gene>
<dbReference type="OrthoDB" id="4664297at2759"/>
<dbReference type="PANTHER" id="PTHR42943:SF2">
    <property type="entry name" value="GLUTATHIONE S-TRANSFERASE KAPPA 1"/>
    <property type="match status" value="1"/>
</dbReference>
<dbReference type="GO" id="GO:0005777">
    <property type="term" value="C:peroxisome"/>
    <property type="evidence" value="ECO:0007669"/>
    <property type="project" value="TreeGrafter"/>
</dbReference>
<evidence type="ECO:0008006" key="3">
    <source>
        <dbReference type="Google" id="ProtNLM"/>
    </source>
</evidence>
<dbReference type="PANTHER" id="PTHR42943">
    <property type="entry name" value="GLUTATHIONE S-TRANSFERASE KAPPA"/>
    <property type="match status" value="1"/>
</dbReference>
<evidence type="ECO:0000313" key="1">
    <source>
        <dbReference type="EMBL" id="KAJ5187432.1"/>
    </source>
</evidence>
<organism evidence="1 2">
    <name type="scientific">Penicillium cf. viridicatum</name>
    <dbReference type="NCBI Taxonomy" id="2972119"/>
    <lineage>
        <taxon>Eukaryota</taxon>
        <taxon>Fungi</taxon>
        <taxon>Dikarya</taxon>
        <taxon>Ascomycota</taxon>
        <taxon>Pezizomycotina</taxon>
        <taxon>Eurotiomycetes</taxon>
        <taxon>Eurotiomycetidae</taxon>
        <taxon>Eurotiales</taxon>
        <taxon>Aspergillaceae</taxon>
        <taxon>Penicillium</taxon>
    </lineage>
</organism>
<accession>A0A9W9M4Z0</accession>
<proteinExistence type="predicted"/>
<dbReference type="GO" id="GO:0004602">
    <property type="term" value="F:glutathione peroxidase activity"/>
    <property type="evidence" value="ECO:0007669"/>
    <property type="project" value="TreeGrafter"/>
</dbReference>
<evidence type="ECO:0000313" key="2">
    <source>
        <dbReference type="Proteomes" id="UP001150942"/>
    </source>
</evidence>
<dbReference type="InterPro" id="IPR051924">
    <property type="entry name" value="GST_Kappa/NadH"/>
</dbReference>
<dbReference type="Proteomes" id="UP001150942">
    <property type="component" value="Unassembled WGS sequence"/>
</dbReference>
<dbReference type="GO" id="GO:0006749">
    <property type="term" value="P:glutathione metabolic process"/>
    <property type="evidence" value="ECO:0007669"/>
    <property type="project" value="TreeGrafter"/>
</dbReference>
<reference evidence="1" key="1">
    <citation type="submission" date="2022-11" db="EMBL/GenBank/DDBJ databases">
        <authorList>
            <person name="Petersen C."/>
        </authorList>
    </citation>
    <scope>NUCLEOTIDE SEQUENCE</scope>
    <source>
        <strain evidence="1">IBT 20477</strain>
    </source>
</reference>
<name>A0A9W9M4Z0_9EURO</name>
<dbReference type="EMBL" id="JAPQKQ010000007">
    <property type="protein sequence ID" value="KAJ5187432.1"/>
    <property type="molecule type" value="Genomic_DNA"/>
</dbReference>
<sequence>MSGSKITYYFDIISPFAYIAFHVLQMNDPDIKTLLTANMTRYFDSDAFGLPWFECTNPKGETESFWGVDNLGQVTDFLGLDRALDRGFRATL</sequence>
<reference evidence="1" key="2">
    <citation type="journal article" date="2023" name="IMA Fungus">
        <title>Comparative genomic study of the Penicillium genus elucidates a diverse pangenome and 15 lateral gene transfer events.</title>
        <authorList>
            <person name="Petersen C."/>
            <person name="Sorensen T."/>
            <person name="Nielsen M.R."/>
            <person name="Sondergaard T.E."/>
            <person name="Sorensen J.L."/>
            <person name="Fitzpatrick D.A."/>
            <person name="Frisvad J.C."/>
            <person name="Nielsen K.L."/>
        </authorList>
    </citation>
    <scope>NUCLEOTIDE SEQUENCE</scope>
    <source>
        <strain evidence="1">IBT 20477</strain>
    </source>
</reference>
<dbReference type="Gene3D" id="3.40.30.10">
    <property type="entry name" value="Glutaredoxin"/>
    <property type="match status" value="1"/>
</dbReference>
<dbReference type="AlphaFoldDB" id="A0A9W9M4Z0"/>
<keyword evidence="2" id="KW-1185">Reference proteome</keyword>
<dbReference type="GO" id="GO:0004364">
    <property type="term" value="F:glutathione transferase activity"/>
    <property type="evidence" value="ECO:0007669"/>
    <property type="project" value="TreeGrafter"/>
</dbReference>
<protein>
    <recommendedName>
        <fullName evidence="3">DSBA-like thioredoxin domain-containing protein</fullName>
    </recommendedName>
</protein>
<comment type="caution">
    <text evidence="1">The sequence shown here is derived from an EMBL/GenBank/DDBJ whole genome shotgun (WGS) entry which is preliminary data.</text>
</comment>
<dbReference type="GO" id="GO:0005739">
    <property type="term" value="C:mitochondrion"/>
    <property type="evidence" value="ECO:0007669"/>
    <property type="project" value="TreeGrafter"/>
</dbReference>